<dbReference type="SUPFAM" id="SSF51905">
    <property type="entry name" value="FAD/NAD(P)-binding domain"/>
    <property type="match status" value="1"/>
</dbReference>
<dbReference type="EMBL" id="JBBMFE010000003">
    <property type="protein sequence ID" value="MEQ2471901.1"/>
    <property type="molecule type" value="Genomic_DNA"/>
</dbReference>
<proteinExistence type="predicted"/>
<dbReference type="PRINTS" id="PR00411">
    <property type="entry name" value="PNDRDTASEI"/>
</dbReference>
<organism evidence="6 7">
    <name type="scientific">Laedolimicola intestinihominis</name>
    <dbReference type="NCBI Taxonomy" id="3133166"/>
    <lineage>
        <taxon>Bacteria</taxon>
        <taxon>Bacillati</taxon>
        <taxon>Bacillota</taxon>
        <taxon>Clostridia</taxon>
        <taxon>Lachnospirales</taxon>
        <taxon>Lachnospiraceae</taxon>
        <taxon>Laedolimicola</taxon>
    </lineage>
</organism>
<dbReference type="InterPro" id="IPR004792">
    <property type="entry name" value="BaiN-like"/>
</dbReference>
<dbReference type="RefSeq" id="WP_349164059.1">
    <property type="nucleotide sequence ID" value="NZ_JBBMFE010000003.1"/>
</dbReference>
<dbReference type="Gene3D" id="3.50.50.60">
    <property type="entry name" value="FAD/NAD(P)-binding domain"/>
    <property type="match status" value="1"/>
</dbReference>
<sequence>MKKVVVVGGGAAGLMAAIAAAKQGAKVTLLEKNKQVGKKILVTGNGRCNLTNRDQSPDHYRSAEPDFAAQVLSRVGMQDILKKLTEFGIFTKNRNGYLYPYSDQAASVAEVLRLEAEHRGVKLALNTEAQAITREENSFRVQTEGWSYPADAVILTCGSKAAPETGSDGGGYRLAESLGHRIIKPLPALVQLRCKEKFYEKLAGVRMDARVELYTEERLLASDQGEVQFTKNGISGIPVFQVSRYAVRALDAGKKVRAVLNLMPMFDEAQFLTFLKDRAEKNPYKTGEQFLTGLFPAKTSACVLERSGLGKSRKKAGDWTDAEFAKLTRTVTQFETEITGSGDFTQAQVCSGGADTREVNPDTMESRKVPGLYLAGELLDVDGACGGYNLQWAWSSGWLAGMSAATAGEEKTL</sequence>
<dbReference type="PANTHER" id="PTHR42887">
    <property type="entry name" value="OS12G0638800 PROTEIN"/>
    <property type="match status" value="1"/>
</dbReference>
<dbReference type="Gene3D" id="1.10.8.260">
    <property type="entry name" value="HI0933 insert domain-like"/>
    <property type="match status" value="1"/>
</dbReference>
<feature type="domain" description="RsdA/BaiN/AoA(So)-like insert" evidence="5">
    <location>
        <begin position="187"/>
        <end position="349"/>
    </location>
</feature>
<protein>
    <submittedName>
        <fullName evidence="6">NAD(P)/FAD-dependent oxidoreductase</fullName>
    </submittedName>
</protein>
<evidence type="ECO:0000259" key="4">
    <source>
        <dbReference type="Pfam" id="PF03486"/>
    </source>
</evidence>
<dbReference type="Gene3D" id="2.40.30.10">
    <property type="entry name" value="Translation factors"/>
    <property type="match status" value="1"/>
</dbReference>
<evidence type="ECO:0000313" key="7">
    <source>
        <dbReference type="Proteomes" id="UP001438008"/>
    </source>
</evidence>
<dbReference type="Pfam" id="PF22780">
    <property type="entry name" value="HI0933_like_1st"/>
    <property type="match status" value="1"/>
</dbReference>
<name>A0ABV1FES9_9FIRM</name>
<evidence type="ECO:0000256" key="2">
    <source>
        <dbReference type="ARBA" id="ARBA00022630"/>
    </source>
</evidence>
<comment type="cofactor">
    <cofactor evidence="1">
        <name>FAD</name>
        <dbReference type="ChEBI" id="CHEBI:57692"/>
    </cofactor>
</comment>
<dbReference type="InterPro" id="IPR023166">
    <property type="entry name" value="BaiN-like_dom_sf"/>
</dbReference>
<evidence type="ECO:0000259" key="5">
    <source>
        <dbReference type="Pfam" id="PF22780"/>
    </source>
</evidence>
<dbReference type="Pfam" id="PF03486">
    <property type="entry name" value="HI0933_like"/>
    <property type="match status" value="1"/>
</dbReference>
<dbReference type="PRINTS" id="PR00368">
    <property type="entry name" value="FADPNR"/>
</dbReference>
<evidence type="ECO:0000313" key="6">
    <source>
        <dbReference type="EMBL" id="MEQ2471901.1"/>
    </source>
</evidence>
<dbReference type="Proteomes" id="UP001438008">
    <property type="component" value="Unassembled WGS sequence"/>
</dbReference>
<evidence type="ECO:0000256" key="1">
    <source>
        <dbReference type="ARBA" id="ARBA00001974"/>
    </source>
</evidence>
<accession>A0ABV1FES9</accession>
<keyword evidence="3" id="KW-0274">FAD</keyword>
<keyword evidence="7" id="KW-1185">Reference proteome</keyword>
<dbReference type="InterPro" id="IPR036188">
    <property type="entry name" value="FAD/NAD-bd_sf"/>
</dbReference>
<keyword evidence="2" id="KW-0285">Flavoprotein</keyword>
<dbReference type="InterPro" id="IPR057661">
    <property type="entry name" value="RsdA/BaiN/AoA(So)_Rossmann"/>
</dbReference>
<reference evidence="6 7" key="1">
    <citation type="submission" date="2024-03" db="EMBL/GenBank/DDBJ databases">
        <title>Human intestinal bacterial collection.</title>
        <authorList>
            <person name="Pauvert C."/>
            <person name="Hitch T.C.A."/>
            <person name="Clavel T."/>
        </authorList>
    </citation>
    <scope>NUCLEOTIDE SEQUENCE [LARGE SCALE GENOMIC DNA]</scope>
    <source>
        <strain evidence="6 7">CLA-AA-H132</strain>
    </source>
</reference>
<gene>
    <name evidence="6" type="ORF">WMO29_05265</name>
</gene>
<evidence type="ECO:0000256" key="3">
    <source>
        <dbReference type="ARBA" id="ARBA00022827"/>
    </source>
</evidence>
<feature type="domain" description="RsdA/BaiN/AoA(So)-like Rossmann fold-like" evidence="4">
    <location>
        <begin position="3"/>
        <end position="402"/>
    </location>
</feature>
<dbReference type="PANTHER" id="PTHR42887:SF2">
    <property type="entry name" value="OS12G0638800 PROTEIN"/>
    <property type="match status" value="1"/>
</dbReference>
<comment type="caution">
    <text evidence="6">The sequence shown here is derived from an EMBL/GenBank/DDBJ whole genome shotgun (WGS) entry which is preliminary data.</text>
</comment>
<dbReference type="InterPro" id="IPR055178">
    <property type="entry name" value="RsdA/BaiN/AoA(So)-like_dom"/>
</dbReference>
<dbReference type="SUPFAM" id="SSF160996">
    <property type="entry name" value="HI0933 insert domain-like"/>
    <property type="match status" value="1"/>
</dbReference>
<dbReference type="NCBIfam" id="TIGR00275">
    <property type="entry name" value="aminoacetone oxidase family FAD-binding enzyme"/>
    <property type="match status" value="1"/>
</dbReference>